<organism evidence="2 3">
    <name type="scientific">Fructobacillus papyriferae</name>
    <dbReference type="NCBI Taxonomy" id="2713171"/>
    <lineage>
        <taxon>Bacteria</taxon>
        <taxon>Bacillati</taxon>
        <taxon>Bacillota</taxon>
        <taxon>Bacilli</taxon>
        <taxon>Lactobacillales</taxon>
        <taxon>Lactobacillaceae</taxon>
        <taxon>Fructobacillus</taxon>
    </lineage>
</organism>
<dbReference type="CDD" id="cd06664">
    <property type="entry name" value="IscU_like"/>
    <property type="match status" value="1"/>
</dbReference>
<keyword evidence="3" id="KW-1185">Reference proteome</keyword>
<dbReference type="Pfam" id="PF01592">
    <property type="entry name" value="NifU_N"/>
    <property type="match status" value="1"/>
</dbReference>
<dbReference type="PANTHER" id="PTHR10093">
    <property type="entry name" value="IRON-SULFUR CLUSTER ASSEMBLY ENZYME NIFU HOMOLOG"/>
    <property type="match status" value="1"/>
</dbReference>
<reference evidence="2 3" key="1">
    <citation type="submission" date="2020-02" db="EMBL/GenBank/DDBJ databases">
        <title>Fructobacillus sp. isolated from paper mulberry of Taiwan.</title>
        <authorList>
            <person name="Lin S.-T."/>
        </authorList>
    </citation>
    <scope>NUCLEOTIDE SEQUENCE [LARGE SCALE GENOMIC DNA]</scope>
    <source>
        <strain evidence="2 3">M1-10</strain>
    </source>
</reference>
<evidence type="ECO:0000313" key="2">
    <source>
        <dbReference type="EMBL" id="MBS9335064.1"/>
    </source>
</evidence>
<dbReference type="InterPro" id="IPR002871">
    <property type="entry name" value="NIF_FeS_clus_asmbl_NifU_N"/>
</dbReference>
<dbReference type="NCBIfam" id="TIGR01994">
    <property type="entry name" value="SUF_scaf_2"/>
    <property type="match status" value="1"/>
</dbReference>
<accession>A0ABS5QPG3</accession>
<dbReference type="Proteomes" id="UP001519418">
    <property type="component" value="Unassembled WGS sequence"/>
</dbReference>
<sequence length="155" mass="17244">MNQKEVSRQLYRQVMMDHARAPHHLHPLKKRANTFFAKKINQSCGDAYGVEVEIEKGRIRRLAFDGDGCAISMAASSMLFDQVQGKTIEEAESIIRRYFDAVVAVGCKQKPDVTGLGELEMIIHVGHYPSRVKCATLTGHALSDALAKARMDQSV</sequence>
<dbReference type="EMBL" id="JAAMFI010000001">
    <property type="protein sequence ID" value="MBS9335064.1"/>
    <property type="molecule type" value="Genomic_DNA"/>
</dbReference>
<evidence type="ECO:0000313" key="3">
    <source>
        <dbReference type="Proteomes" id="UP001519418"/>
    </source>
</evidence>
<protein>
    <submittedName>
        <fullName evidence="2">SUF system NifU family Fe-S cluster assembly protein</fullName>
    </submittedName>
</protein>
<dbReference type="SUPFAM" id="SSF82649">
    <property type="entry name" value="SufE/NifU"/>
    <property type="match status" value="1"/>
</dbReference>
<dbReference type="Gene3D" id="3.90.1010.10">
    <property type="match status" value="1"/>
</dbReference>
<comment type="caution">
    <text evidence="2">The sequence shown here is derived from an EMBL/GenBank/DDBJ whole genome shotgun (WGS) entry which is preliminary data.</text>
</comment>
<evidence type="ECO:0000259" key="1">
    <source>
        <dbReference type="Pfam" id="PF01592"/>
    </source>
</evidence>
<name>A0ABS5QPG3_9LACO</name>
<gene>
    <name evidence="2" type="ORF">G6R27_03290</name>
</gene>
<dbReference type="RefSeq" id="WP_213819644.1">
    <property type="nucleotide sequence ID" value="NZ_JAAMFI010000001.1"/>
</dbReference>
<feature type="domain" description="NIF system FeS cluster assembly NifU N-terminal" evidence="1">
    <location>
        <begin position="11"/>
        <end position="134"/>
    </location>
</feature>
<proteinExistence type="predicted"/>